<reference evidence="2" key="1">
    <citation type="submission" date="2022-02" db="EMBL/GenBank/DDBJ databases">
        <title>Paenibacillus sp. MBLB1832 Whole Genome Shotgun Sequencing.</title>
        <authorList>
            <person name="Hwang C.Y."/>
            <person name="Cho E.-S."/>
            <person name="Seo M.-J."/>
        </authorList>
    </citation>
    <scope>NUCLEOTIDE SEQUENCE</scope>
    <source>
        <strain evidence="2">MBLB1832</strain>
    </source>
</reference>
<keyword evidence="1" id="KW-0812">Transmembrane</keyword>
<dbReference type="AlphaFoldDB" id="A0AA96RLE4"/>
<dbReference type="Proteomes" id="UP001304650">
    <property type="component" value="Chromosome"/>
</dbReference>
<dbReference type="EMBL" id="CP130319">
    <property type="protein sequence ID" value="WNR43087.1"/>
    <property type="molecule type" value="Genomic_DNA"/>
</dbReference>
<feature type="transmembrane region" description="Helical" evidence="1">
    <location>
        <begin position="226"/>
        <end position="248"/>
    </location>
</feature>
<keyword evidence="1" id="KW-0472">Membrane</keyword>
<dbReference type="RefSeq" id="WP_314797057.1">
    <property type="nucleotide sequence ID" value="NZ_CP130319.1"/>
</dbReference>
<accession>A0AA96RLE4</accession>
<feature type="transmembrane region" description="Helical" evidence="1">
    <location>
        <begin position="254"/>
        <end position="276"/>
    </location>
</feature>
<evidence type="ECO:0000313" key="2">
    <source>
        <dbReference type="EMBL" id="WNR43087.1"/>
    </source>
</evidence>
<evidence type="ECO:0000256" key="1">
    <source>
        <dbReference type="SAM" id="Phobius"/>
    </source>
</evidence>
<dbReference type="InterPro" id="IPR047961">
    <property type="entry name" value="Transp_suffix-like"/>
</dbReference>
<gene>
    <name evidence="2" type="ORF">MJB10_18480</name>
</gene>
<sequence length="314" mass="35823">MSIEENHIIAVHAEVHTIKVIDINPDHGMREESAEFRAAKRRLEADGHYQCYICKGTENLQSHHMAGEYKFRTIVDFNLLKEFLLEWDVYGYSRLLRNLPITTVDDIRNQLILCQAHHTGVNYEDGNGAIGVHYLPFPEWIMQKLCLPGCNPIPQKGASMDMGLYFVESLTDEGFVKMVQEKLDYISSAGIIETKRNRNRKYDSKTIASKRLDKKRKERFILGKKLGIGLLILSTIAFLSAFTIPFFVHSGARITGWITGLLIFSEITFWTGGLLLGKEVAKKYRSYLNPRNWTSAKKAQVSQEQAPAPVKQDE</sequence>
<dbReference type="NCBIfam" id="NF033684">
    <property type="entry name" value="suffix_2_RND"/>
    <property type="match status" value="1"/>
</dbReference>
<protein>
    <submittedName>
        <fullName evidence="2">Transporter suffix domain-containing protein</fullName>
    </submittedName>
</protein>
<name>A0AA96RLE4_9BACL</name>
<organism evidence="2 3">
    <name type="scientific">Paenibacillus roseopurpureus</name>
    <dbReference type="NCBI Taxonomy" id="2918901"/>
    <lineage>
        <taxon>Bacteria</taxon>
        <taxon>Bacillati</taxon>
        <taxon>Bacillota</taxon>
        <taxon>Bacilli</taxon>
        <taxon>Bacillales</taxon>
        <taxon>Paenibacillaceae</taxon>
        <taxon>Paenibacillus</taxon>
    </lineage>
</organism>
<dbReference type="KEGG" id="proo:MJB10_18480"/>
<evidence type="ECO:0000313" key="3">
    <source>
        <dbReference type="Proteomes" id="UP001304650"/>
    </source>
</evidence>
<keyword evidence="1" id="KW-1133">Transmembrane helix</keyword>
<proteinExistence type="predicted"/>
<keyword evidence="3" id="KW-1185">Reference proteome</keyword>